<name>G7I690_MEDTR</name>
<protein>
    <recommendedName>
        <fullName evidence="4">DUF4283 domain-containing protein</fullName>
    </recommendedName>
</protein>
<accession>G7I690</accession>
<dbReference type="EnsemblPlants" id="AES61197">
    <property type="protein sequence ID" value="AES61197"/>
    <property type="gene ID" value="MTR_1g079940"/>
</dbReference>
<sequence>MHPLKEFRHRQKNWISGWFKISVTSLLKFWALVSEIEMIYLENGYLLIRFEDLSYVLRVFEDVLEKVAVWSRVPNFPIEYYDKHVLWRICNCIGRTLKIGFNTMRYNKGVETDYYIP</sequence>
<evidence type="ECO:0000313" key="3">
    <source>
        <dbReference type="Proteomes" id="UP000002051"/>
    </source>
</evidence>
<dbReference type="OMA" id="RICNCIG"/>
<dbReference type="AlphaFoldDB" id="G7I690"/>
<evidence type="ECO:0000313" key="2">
    <source>
        <dbReference type="EnsemblPlants" id="AES61197"/>
    </source>
</evidence>
<keyword evidence="3" id="KW-1185">Reference proteome</keyword>
<dbReference type="EMBL" id="CM001217">
    <property type="protein sequence ID" value="AES61197.1"/>
    <property type="molecule type" value="Genomic_DNA"/>
</dbReference>
<reference evidence="1 3" key="2">
    <citation type="journal article" date="2014" name="BMC Genomics">
        <title>An improved genome release (version Mt4.0) for the model legume Medicago truncatula.</title>
        <authorList>
            <person name="Tang H."/>
            <person name="Krishnakumar V."/>
            <person name="Bidwell S."/>
            <person name="Rosen B."/>
            <person name="Chan A."/>
            <person name="Zhou S."/>
            <person name="Gentzbittel L."/>
            <person name="Childs K.L."/>
            <person name="Yandell M."/>
            <person name="Gundlach H."/>
            <person name="Mayer K.F."/>
            <person name="Schwartz D.C."/>
            <person name="Town C.D."/>
        </authorList>
    </citation>
    <scope>GENOME REANNOTATION</scope>
    <source>
        <strain evidence="2 3">cv. Jemalong A17</strain>
    </source>
</reference>
<gene>
    <name evidence="1" type="ordered locus">MTR_1g079940</name>
</gene>
<reference evidence="1 3" key="1">
    <citation type="journal article" date="2011" name="Nature">
        <title>The Medicago genome provides insight into the evolution of rhizobial symbioses.</title>
        <authorList>
            <person name="Young N.D."/>
            <person name="Debelle F."/>
            <person name="Oldroyd G.E."/>
            <person name="Geurts R."/>
            <person name="Cannon S.B."/>
            <person name="Udvardi M.K."/>
            <person name="Benedito V.A."/>
            <person name="Mayer K.F."/>
            <person name="Gouzy J."/>
            <person name="Schoof H."/>
            <person name="Van de Peer Y."/>
            <person name="Proost S."/>
            <person name="Cook D.R."/>
            <person name="Meyers B.C."/>
            <person name="Spannagl M."/>
            <person name="Cheung F."/>
            <person name="De Mita S."/>
            <person name="Krishnakumar V."/>
            <person name="Gundlach H."/>
            <person name="Zhou S."/>
            <person name="Mudge J."/>
            <person name="Bharti A.K."/>
            <person name="Murray J.D."/>
            <person name="Naoumkina M.A."/>
            <person name="Rosen B."/>
            <person name="Silverstein K.A."/>
            <person name="Tang H."/>
            <person name="Rombauts S."/>
            <person name="Zhao P.X."/>
            <person name="Zhou P."/>
            <person name="Barbe V."/>
            <person name="Bardou P."/>
            <person name="Bechner M."/>
            <person name="Bellec A."/>
            <person name="Berger A."/>
            <person name="Berges H."/>
            <person name="Bidwell S."/>
            <person name="Bisseling T."/>
            <person name="Choisne N."/>
            <person name="Couloux A."/>
            <person name="Denny R."/>
            <person name="Deshpande S."/>
            <person name="Dai X."/>
            <person name="Doyle J.J."/>
            <person name="Dudez A.M."/>
            <person name="Farmer A.D."/>
            <person name="Fouteau S."/>
            <person name="Franken C."/>
            <person name="Gibelin C."/>
            <person name="Gish J."/>
            <person name="Goldstein S."/>
            <person name="Gonzalez A.J."/>
            <person name="Green P.J."/>
            <person name="Hallab A."/>
            <person name="Hartog M."/>
            <person name="Hua A."/>
            <person name="Humphray S.J."/>
            <person name="Jeong D.H."/>
            <person name="Jing Y."/>
            <person name="Jocker A."/>
            <person name="Kenton S.M."/>
            <person name="Kim D.J."/>
            <person name="Klee K."/>
            <person name="Lai H."/>
            <person name="Lang C."/>
            <person name="Lin S."/>
            <person name="Macmil S.L."/>
            <person name="Magdelenat G."/>
            <person name="Matthews L."/>
            <person name="McCorrison J."/>
            <person name="Monaghan E.L."/>
            <person name="Mun J.H."/>
            <person name="Najar F.Z."/>
            <person name="Nicholson C."/>
            <person name="Noirot C."/>
            <person name="O'Bleness M."/>
            <person name="Paule C.R."/>
            <person name="Poulain J."/>
            <person name="Prion F."/>
            <person name="Qin B."/>
            <person name="Qu C."/>
            <person name="Retzel E.F."/>
            <person name="Riddle C."/>
            <person name="Sallet E."/>
            <person name="Samain S."/>
            <person name="Samson N."/>
            <person name="Sanders I."/>
            <person name="Saurat O."/>
            <person name="Scarpelli C."/>
            <person name="Schiex T."/>
            <person name="Segurens B."/>
            <person name="Severin A.J."/>
            <person name="Sherrier D.J."/>
            <person name="Shi R."/>
            <person name="Sims S."/>
            <person name="Singer S.R."/>
            <person name="Sinharoy S."/>
            <person name="Sterck L."/>
            <person name="Viollet A."/>
            <person name="Wang B.B."/>
            <person name="Wang K."/>
            <person name="Wang M."/>
            <person name="Wang X."/>
            <person name="Warfsmann J."/>
            <person name="Weissenbach J."/>
            <person name="White D.D."/>
            <person name="White J.D."/>
            <person name="Wiley G.B."/>
            <person name="Wincker P."/>
            <person name="Xing Y."/>
            <person name="Yang L."/>
            <person name="Yao Z."/>
            <person name="Ying F."/>
            <person name="Zhai J."/>
            <person name="Zhou L."/>
            <person name="Zuber A."/>
            <person name="Denarie J."/>
            <person name="Dixon R.A."/>
            <person name="May G.D."/>
            <person name="Schwartz D.C."/>
            <person name="Rogers J."/>
            <person name="Quetier F."/>
            <person name="Town C.D."/>
            <person name="Roe B.A."/>
        </authorList>
    </citation>
    <scope>NUCLEOTIDE SEQUENCE [LARGE SCALE GENOMIC DNA]</scope>
    <source>
        <strain evidence="1">A17</strain>
        <strain evidence="2 3">cv. Jemalong A17</strain>
    </source>
</reference>
<dbReference type="PaxDb" id="3880-AES61197"/>
<reference evidence="2" key="3">
    <citation type="submission" date="2015-04" db="UniProtKB">
        <authorList>
            <consortium name="EnsemblPlants"/>
        </authorList>
    </citation>
    <scope>IDENTIFICATION</scope>
    <source>
        <strain evidence="2">cv. Jemalong A17</strain>
    </source>
</reference>
<evidence type="ECO:0000313" key="1">
    <source>
        <dbReference type="EMBL" id="AES61197.1"/>
    </source>
</evidence>
<dbReference type="Proteomes" id="UP000002051">
    <property type="component" value="Unassembled WGS sequence"/>
</dbReference>
<organism evidence="1 3">
    <name type="scientific">Medicago truncatula</name>
    <name type="common">Barrel medic</name>
    <name type="synonym">Medicago tribuloides</name>
    <dbReference type="NCBI Taxonomy" id="3880"/>
    <lineage>
        <taxon>Eukaryota</taxon>
        <taxon>Viridiplantae</taxon>
        <taxon>Streptophyta</taxon>
        <taxon>Embryophyta</taxon>
        <taxon>Tracheophyta</taxon>
        <taxon>Spermatophyta</taxon>
        <taxon>Magnoliopsida</taxon>
        <taxon>eudicotyledons</taxon>
        <taxon>Gunneridae</taxon>
        <taxon>Pentapetalae</taxon>
        <taxon>rosids</taxon>
        <taxon>fabids</taxon>
        <taxon>Fabales</taxon>
        <taxon>Fabaceae</taxon>
        <taxon>Papilionoideae</taxon>
        <taxon>50 kb inversion clade</taxon>
        <taxon>NPAAA clade</taxon>
        <taxon>Hologalegina</taxon>
        <taxon>IRL clade</taxon>
        <taxon>Trifolieae</taxon>
        <taxon>Medicago</taxon>
    </lineage>
</organism>
<proteinExistence type="predicted"/>
<dbReference type="HOGENOM" id="CLU_2088393_0_0_1"/>
<evidence type="ECO:0008006" key="4">
    <source>
        <dbReference type="Google" id="ProtNLM"/>
    </source>
</evidence>